<protein>
    <submittedName>
        <fullName evidence="2">Uncharacterized protein</fullName>
    </submittedName>
</protein>
<keyword evidence="1" id="KW-0812">Transmembrane</keyword>
<keyword evidence="1" id="KW-1133">Transmembrane helix</keyword>
<proteinExistence type="predicted"/>
<accession>A0A1E3KYZ0</accession>
<dbReference type="AlphaFoldDB" id="A0A1E3KYZ0"/>
<name>A0A1E3KYZ0_9BACL</name>
<reference evidence="2 3" key="1">
    <citation type="submission" date="2016-08" db="EMBL/GenBank/DDBJ databases">
        <title>Genome sequencing of Paenibacillus sp. TI45-13ar, isolated from Korean traditional nuruk.</title>
        <authorList>
            <person name="Kim S.-J."/>
        </authorList>
    </citation>
    <scope>NUCLEOTIDE SEQUENCE [LARGE SCALE GENOMIC DNA]</scope>
    <source>
        <strain evidence="2 3">TI45-13ar</strain>
    </source>
</reference>
<organism evidence="2 3">
    <name type="scientific">Paenibacillus nuruki</name>
    <dbReference type="NCBI Taxonomy" id="1886670"/>
    <lineage>
        <taxon>Bacteria</taxon>
        <taxon>Bacillati</taxon>
        <taxon>Bacillota</taxon>
        <taxon>Bacilli</taxon>
        <taxon>Bacillales</taxon>
        <taxon>Paenibacillaceae</taxon>
        <taxon>Paenibacillus</taxon>
    </lineage>
</organism>
<dbReference type="EMBL" id="MDER01000084">
    <property type="protein sequence ID" value="ODP26623.1"/>
    <property type="molecule type" value="Genomic_DNA"/>
</dbReference>
<feature type="transmembrane region" description="Helical" evidence="1">
    <location>
        <begin position="5"/>
        <end position="28"/>
    </location>
</feature>
<feature type="transmembrane region" description="Helical" evidence="1">
    <location>
        <begin position="40"/>
        <end position="58"/>
    </location>
</feature>
<sequence>MIIRIFSLIITIYLGVHFFHEFSIFIGIDSPSWSEKRNLLLLSFLFLASLYLFCRLMIRQVAHKYKNILMQLEQKNHRIISTKYNYYVLDKELIRECGYHPIMFRFLNQKDMDEIQRQKFKGEHNEQYY</sequence>
<evidence type="ECO:0000313" key="2">
    <source>
        <dbReference type="EMBL" id="ODP26623.1"/>
    </source>
</evidence>
<evidence type="ECO:0000313" key="3">
    <source>
        <dbReference type="Proteomes" id="UP000094578"/>
    </source>
</evidence>
<keyword evidence="1" id="KW-0472">Membrane</keyword>
<keyword evidence="3" id="KW-1185">Reference proteome</keyword>
<comment type="caution">
    <text evidence="2">The sequence shown here is derived from an EMBL/GenBank/DDBJ whole genome shotgun (WGS) entry which is preliminary data.</text>
</comment>
<gene>
    <name evidence="2" type="ORF">PTI45_04028</name>
</gene>
<dbReference type="Proteomes" id="UP000094578">
    <property type="component" value="Unassembled WGS sequence"/>
</dbReference>
<dbReference type="STRING" id="1886670.PTI45_04028"/>
<evidence type="ECO:0000256" key="1">
    <source>
        <dbReference type="SAM" id="Phobius"/>
    </source>
</evidence>